<dbReference type="InParanoid" id="A0A674GPK1"/>
<evidence type="ECO:0000313" key="9">
    <source>
        <dbReference type="Proteomes" id="UP000007754"/>
    </source>
</evidence>
<evidence type="ECO:0000259" key="7">
    <source>
        <dbReference type="PROSITE" id="PS51873"/>
    </source>
</evidence>
<dbReference type="GO" id="GO:0036435">
    <property type="term" value="F:K48-linked polyubiquitin modification-dependent protein binding"/>
    <property type="evidence" value="ECO:0007669"/>
    <property type="project" value="TreeGrafter"/>
</dbReference>
<keyword evidence="3" id="KW-0677">Repeat</keyword>
<dbReference type="SUPFAM" id="SSF57850">
    <property type="entry name" value="RING/U-box"/>
    <property type="match status" value="2"/>
</dbReference>
<dbReference type="GO" id="GO:0061630">
    <property type="term" value="F:ubiquitin protein ligase activity"/>
    <property type="evidence" value="ECO:0007669"/>
    <property type="project" value="TreeGrafter"/>
</dbReference>
<dbReference type="PANTHER" id="PTHR16004">
    <property type="entry name" value="RING FINGER PROTEIN 31-RELATED"/>
    <property type="match status" value="1"/>
</dbReference>
<dbReference type="GO" id="GO:1990450">
    <property type="term" value="F:linear polyubiquitin binding"/>
    <property type="evidence" value="ECO:0007669"/>
    <property type="project" value="TreeGrafter"/>
</dbReference>
<name>A0A674GPK1_TAEGU</name>
<dbReference type="GO" id="GO:0071797">
    <property type="term" value="C:LUBAC complex"/>
    <property type="evidence" value="ECO:0007669"/>
    <property type="project" value="InterPro"/>
</dbReference>
<keyword evidence="4" id="KW-0863">Zinc-finger</keyword>
<accession>A0A674GPK1</accession>
<reference evidence="8" key="1">
    <citation type="submission" date="2025-08" db="UniProtKB">
        <authorList>
            <consortium name="Ensembl"/>
        </authorList>
    </citation>
    <scope>IDENTIFICATION</scope>
</reference>
<evidence type="ECO:0000256" key="4">
    <source>
        <dbReference type="ARBA" id="ARBA00022771"/>
    </source>
</evidence>
<dbReference type="SMART" id="SM00647">
    <property type="entry name" value="IBR"/>
    <property type="match status" value="1"/>
</dbReference>
<evidence type="ECO:0000256" key="5">
    <source>
        <dbReference type="ARBA" id="ARBA00022786"/>
    </source>
</evidence>
<dbReference type="Ensembl" id="ENSTGUT00000033684.1">
    <property type="protein sequence ID" value="ENSTGUP00000024330.1"/>
    <property type="gene ID" value="ENSTGUG00000020942.1"/>
</dbReference>
<dbReference type="Pfam" id="PF18091">
    <property type="entry name" value="E3_UbLigase_RBR"/>
    <property type="match status" value="1"/>
</dbReference>
<proteinExistence type="predicted"/>
<dbReference type="PROSITE" id="PS51873">
    <property type="entry name" value="TRIAD"/>
    <property type="match status" value="1"/>
</dbReference>
<dbReference type="InterPro" id="IPR041031">
    <property type="entry name" value="RNF31_C"/>
</dbReference>
<feature type="domain" description="RING-type" evidence="7">
    <location>
        <begin position="1"/>
        <end position="194"/>
    </location>
</feature>
<evidence type="ECO:0000313" key="8">
    <source>
        <dbReference type="Ensembl" id="ENSTGUP00000024330.1"/>
    </source>
</evidence>
<evidence type="ECO:0000256" key="3">
    <source>
        <dbReference type="ARBA" id="ARBA00022737"/>
    </source>
</evidence>
<organism evidence="8 9">
    <name type="scientific">Taeniopygia guttata</name>
    <name type="common">Zebra finch</name>
    <name type="synonym">Poephila guttata</name>
    <dbReference type="NCBI Taxonomy" id="59729"/>
    <lineage>
        <taxon>Eukaryota</taxon>
        <taxon>Metazoa</taxon>
        <taxon>Chordata</taxon>
        <taxon>Craniata</taxon>
        <taxon>Vertebrata</taxon>
        <taxon>Euteleostomi</taxon>
        <taxon>Archelosauria</taxon>
        <taxon>Archosauria</taxon>
        <taxon>Dinosauria</taxon>
        <taxon>Saurischia</taxon>
        <taxon>Theropoda</taxon>
        <taxon>Coelurosauria</taxon>
        <taxon>Aves</taxon>
        <taxon>Neognathae</taxon>
        <taxon>Neoaves</taxon>
        <taxon>Telluraves</taxon>
        <taxon>Australaves</taxon>
        <taxon>Passeriformes</taxon>
        <taxon>Passeroidea</taxon>
        <taxon>Estrildidae</taxon>
        <taxon>Estrildinae</taxon>
        <taxon>Taeniopygia</taxon>
    </lineage>
</organism>
<keyword evidence="1" id="KW-0808">Transferase</keyword>
<dbReference type="GeneTree" id="ENSGT00530000064112"/>
<dbReference type="AlphaFoldDB" id="A0A674GPK1"/>
<sequence length="343" mass="38477">MQWLPGCSCPLCPECFRLHFTVGLRERGVGALGCPSCGRPDLRDDAQRLWYWSTLEPQLRRCLDPDTFGLVTRKLTELELLRDPQFLWCPHCSFGFIFEAERGPAQCPQCHQCCCPRCQLPVLVYTGLYWFILVSCPQCGQRFALARGGCLHFQCSQCRHQFCAGCGVPFHRPGTCPSPQCPLGGSLHGHHPRDCLFYLRDWEPARLQQLLQTGNVAFETEPPPEAPPNPTGRCPVPEQKEFGVTLRDEPCGRDTAPGQAGLCRGHYSEYLVSLINRHGLDPAPLYDPEELRAAAQRHLAAGRTQRLPGESEAEHRLRMLRMLGEEAPVRPRPQGAGLRALCK</sequence>
<dbReference type="InterPro" id="IPR002867">
    <property type="entry name" value="IBR_dom"/>
</dbReference>
<dbReference type="Pfam" id="PF22191">
    <property type="entry name" value="IBR_1"/>
    <property type="match status" value="1"/>
</dbReference>
<dbReference type="OMA" id="INSTCPC"/>
<dbReference type="PANTHER" id="PTHR16004:SF5">
    <property type="entry name" value="E3 UBIQUITIN-PROTEIN LIGASE RNF31"/>
    <property type="match status" value="1"/>
</dbReference>
<dbReference type="GO" id="GO:0008270">
    <property type="term" value="F:zinc ion binding"/>
    <property type="evidence" value="ECO:0007669"/>
    <property type="project" value="UniProtKB-KW"/>
</dbReference>
<evidence type="ECO:0000256" key="2">
    <source>
        <dbReference type="ARBA" id="ARBA00022723"/>
    </source>
</evidence>
<keyword evidence="6" id="KW-0862">Zinc</keyword>
<dbReference type="Proteomes" id="UP000007754">
    <property type="component" value="Unplaced"/>
</dbReference>
<keyword evidence="2" id="KW-0479">Metal-binding</keyword>
<dbReference type="InterPro" id="IPR044066">
    <property type="entry name" value="TRIAD_supradom"/>
</dbReference>
<dbReference type="GO" id="GO:0097039">
    <property type="term" value="P:protein linear polyubiquitination"/>
    <property type="evidence" value="ECO:0007669"/>
    <property type="project" value="TreeGrafter"/>
</dbReference>
<reference evidence="8" key="2">
    <citation type="submission" date="2025-09" db="UniProtKB">
        <authorList>
            <consortium name="Ensembl"/>
        </authorList>
    </citation>
    <scope>IDENTIFICATION</scope>
</reference>
<evidence type="ECO:0000256" key="1">
    <source>
        <dbReference type="ARBA" id="ARBA00022679"/>
    </source>
</evidence>
<evidence type="ECO:0000256" key="6">
    <source>
        <dbReference type="ARBA" id="ARBA00022833"/>
    </source>
</evidence>
<dbReference type="InterPro" id="IPR026254">
    <property type="entry name" value="RNF31-like"/>
</dbReference>
<protein>
    <recommendedName>
        <fullName evidence="7">RING-type domain-containing protein</fullName>
    </recommendedName>
</protein>
<dbReference type="GO" id="GO:0070530">
    <property type="term" value="F:K63-linked polyubiquitin modification-dependent protein binding"/>
    <property type="evidence" value="ECO:0007669"/>
    <property type="project" value="TreeGrafter"/>
</dbReference>
<keyword evidence="5" id="KW-0833">Ubl conjugation pathway</keyword>
<keyword evidence="9" id="KW-1185">Reference proteome</keyword>